<keyword evidence="1" id="KW-0732">Signal</keyword>
<dbReference type="RefSeq" id="WP_190313732.1">
    <property type="nucleotide sequence ID" value="NZ_JACNYL010000002.1"/>
</dbReference>
<organism evidence="2 3">
    <name type="scientific">Sphingobacterium chuzhouense</name>
    <dbReference type="NCBI Taxonomy" id="1742264"/>
    <lineage>
        <taxon>Bacteria</taxon>
        <taxon>Pseudomonadati</taxon>
        <taxon>Bacteroidota</taxon>
        <taxon>Sphingobacteriia</taxon>
        <taxon>Sphingobacteriales</taxon>
        <taxon>Sphingobacteriaceae</taxon>
        <taxon>Sphingobacterium</taxon>
    </lineage>
</organism>
<feature type="signal peptide" evidence="1">
    <location>
        <begin position="1"/>
        <end position="21"/>
    </location>
</feature>
<accession>A0ABR7XS89</accession>
<sequence>MKYWKASLYTLLLLCSYACSTQDPSFDKDEEVVPPEEEQKEYEDLFTDSKYLRGFKVGSTDESNGQAQGYLNYNEVATGTPVWLIAQWNCINNDILRSTYTGSGSTHEYKTEGGNSINVNTQTGVIILDLNTVSEYGKNGIASNPRKANEPWPTMLLEYGLTEQEILKVSDKQEIRMAVDFNVLKTEDKMPTGSTDPGLHTAQFQWFITVQNRNLSSPDFGRYIWFGLNLYDKRFDFAPLYAAEDGGKEQNTGAFIYMPDMRDIMGQQGKTEIGKTMRVDYDVLPVIKKAFALAQQRKYLIHTSWEELYIGASNIGWEVPGTYNTAVQINSFNVKYR</sequence>
<proteinExistence type="predicted"/>
<gene>
    <name evidence="2" type="ORF">H8B21_10680</name>
</gene>
<reference evidence="2 3" key="1">
    <citation type="submission" date="2020-08" db="EMBL/GenBank/DDBJ databases">
        <title>Sphingobacterium sp. DN00404 isolated from aquaculture water.</title>
        <authorList>
            <person name="Zhang M."/>
        </authorList>
    </citation>
    <scope>NUCLEOTIDE SEQUENCE [LARGE SCALE GENOMIC DNA]</scope>
    <source>
        <strain evidence="2 3">KCTC 42746</strain>
    </source>
</reference>
<dbReference type="EMBL" id="JACNYL010000002">
    <property type="protein sequence ID" value="MBD1422035.1"/>
    <property type="molecule type" value="Genomic_DNA"/>
</dbReference>
<dbReference type="Proteomes" id="UP000651112">
    <property type="component" value="Unassembled WGS sequence"/>
</dbReference>
<evidence type="ECO:0000313" key="3">
    <source>
        <dbReference type="Proteomes" id="UP000651112"/>
    </source>
</evidence>
<protein>
    <submittedName>
        <fullName evidence="2">Uncharacterized protein</fullName>
    </submittedName>
</protein>
<comment type="caution">
    <text evidence="2">The sequence shown here is derived from an EMBL/GenBank/DDBJ whole genome shotgun (WGS) entry which is preliminary data.</text>
</comment>
<evidence type="ECO:0000256" key="1">
    <source>
        <dbReference type="SAM" id="SignalP"/>
    </source>
</evidence>
<keyword evidence="3" id="KW-1185">Reference proteome</keyword>
<feature type="chain" id="PRO_5046580940" evidence="1">
    <location>
        <begin position="22"/>
        <end position="337"/>
    </location>
</feature>
<name>A0ABR7XS89_9SPHI</name>
<evidence type="ECO:0000313" key="2">
    <source>
        <dbReference type="EMBL" id="MBD1422035.1"/>
    </source>
</evidence>